<keyword evidence="7" id="KW-1185">Reference proteome</keyword>
<sequence length="967" mass="107741">SPSRTEFLKWFREHDWASTSLDALEGWSPNLQRNCELQLADPQPAALFWGPDYLLLYNEAYLTFLGGRGLSIYEVFPGTLDDIRSLYDQVATHGKGLVIDDTPFELNRHGFLEQLYIGVTLIPLHGDAGYTATRRYNSCRETRQKSYSEQRLSTLLKLAHPLSHNLGLQDYWNYLVKGLLSSGGDIPLALVYHTTADISERPSSTTFNSLTPTRSKLADDSDEKHGFPDYLSEEDATRLFLEFQRLLTKNEPMFLDSAAHNLSDKLLHHFKRSNPGKHCTSAAFVPLKPMGMQAIVGFIIISLNPKRPYNGEYYKFLQLLQRQIAPNLTAAITHDSEVKRDQLREVSANKTLEYLNESLNFNLHENERLDERHERFVRLIEMSTVSMFDFDPDGKLMQANVSVCLIDMGPLTVNRISGSKSSLLRRPSSIHVALLPILLTPEWLASNTIYLQCYNPYSAMSGHRQLDDASPVFLSYVSVGGSRIFPKHALQKQETAEALELKRQQEKFIDMTSHELRNPLSAVLQCSDAIMEILSELEIIVRGAGLITPKQLDSMSQFITEGIDATRTIIACSNHSSRIIEDTLTLSKLDSKLLAISPVSIDPKNMLKDLQSMFLVEAERANIRLEIVSDPSLHILNTTNIMFDPSRTLQVLINLITNAIKFTKNEDGESKRVSVTMSISKERPTGSPGRPDSDILYNSSQLLRDDITSDLEWEIGESLFLSFVVEDTGRGVAPNEQLQLFSRFTQANQRTHISYGGSGLGLFTSRELTEMQGGEVGLASKLGVGSKLAFYIKCRRNTDAAALVPAPSPIRDTLALIAEVSPISILVVEDNLVNQKILCKQLKGLGCKVVGAGHGQEALDHINTTTIAGGSEALDCILMDVEMPIMDGLTCTWRIRELEAQGVLKGHVPIIGTSANACTEQNAESMAAGMDESISKPFRMGELVSKIVTLLKSSRHSTQNQVEKKMF</sequence>
<dbReference type="CDD" id="cd00082">
    <property type="entry name" value="HisKA"/>
    <property type="match status" value="1"/>
</dbReference>
<dbReference type="SMART" id="SM00388">
    <property type="entry name" value="HisKA"/>
    <property type="match status" value="1"/>
</dbReference>
<dbReference type="EMBL" id="MU253830">
    <property type="protein sequence ID" value="KAG9245811.1"/>
    <property type="molecule type" value="Genomic_DNA"/>
</dbReference>
<dbReference type="InterPro" id="IPR001789">
    <property type="entry name" value="Sig_transdc_resp-reg_receiver"/>
</dbReference>
<name>A0A9P7Z5U2_9HELO</name>
<dbReference type="AlphaFoldDB" id="A0A9P7Z5U2"/>
<proteinExistence type="predicted"/>
<evidence type="ECO:0000256" key="2">
    <source>
        <dbReference type="PROSITE-ProRule" id="PRU00169"/>
    </source>
</evidence>
<dbReference type="CDD" id="cd17546">
    <property type="entry name" value="REC_hyHK_CKI1_RcsC-like"/>
    <property type="match status" value="1"/>
</dbReference>
<comment type="caution">
    <text evidence="6">The sequence shown here is derived from an EMBL/GenBank/DDBJ whole genome shotgun (WGS) entry which is preliminary data.</text>
</comment>
<dbReference type="Pfam" id="PF00512">
    <property type="entry name" value="HisKA"/>
    <property type="match status" value="1"/>
</dbReference>
<keyword evidence="1 2" id="KW-0597">Phosphoprotein</keyword>
<dbReference type="PANTHER" id="PTHR43719:SF30">
    <property type="entry name" value="TWO-COMPONENT SYSTEM RESPONSE REGULATOR"/>
    <property type="match status" value="1"/>
</dbReference>
<accession>A0A9P7Z5U2</accession>
<dbReference type="InterPro" id="IPR003661">
    <property type="entry name" value="HisK_dim/P_dom"/>
</dbReference>
<evidence type="ECO:0000256" key="1">
    <source>
        <dbReference type="ARBA" id="ARBA00022553"/>
    </source>
</evidence>
<dbReference type="PRINTS" id="PR00344">
    <property type="entry name" value="BCTRLSENSOR"/>
</dbReference>
<dbReference type="SMART" id="SM00387">
    <property type="entry name" value="HATPase_c"/>
    <property type="match status" value="1"/>
</dbReference>
<feature type="region of interest" description="Disordered" evidence="3">
    <location>
        <begin position="202"/>
        <end position="224"/>
    </location>
</feature>
<dbReference type="Gene3D" id="1.10.287.130">
    <property type="match status" value="1"/>
</dbReference>
<evidence type="ECO:0000259" key="5">
    <source>
        <dbReference type="PROSITE" id="PS50110"/>
    </source>
</evidence>
<feature type="domain" description="Response regulatory" evidence="5">
    <location>
        <begin position="824"/>
        <end position="951"/>
    </location>
</feature>
<dbReference type="Pfam" id="PF00072">
    <property type="entry name" value="Response_reg"/>
    <property type="match status" value="1"/>
</dbReference>
<evidence type="ECO:0000259" key="4">
    <source>
        <dbReference type="PROSITE" id="PS50109"/>
    </source>
</evidence>
<dbReference type="PROSITE" id="PS50109">
    <property type="entry name" value="HIS_KIN"/>
    <property type="match status" value="1"/>
</dbReference>
<dbReference type="OrthoDB" id="60033at2759"/>
<evidence type="ECO:0000313" key="6">
    <source>
        <dbReference type="EMBL" id="KAG9245811.1"/>
    </source>
</evidence>
<dbReference type="InterPro" id="IPR036890">
    <property type="entry name" value="HATPase_C_sf"/>
</dbReference>
<dbReference type="SMART" id="SM00448">
    <property type="entry name" value="REC"/>
    <property type="match status" value="1"/>
</dbReference>
<dbReference type="Gene3D" id="3.40.50.2300">
    <property type="match status" value="1"/>
</dbReference>
<feature type="domain" description="Histidine kinase" evidence="4">
    <location>
        <begin position="511"/>
        <end position="796"/>
    </location>
</feature>
<dbReference type="InterPro" id="IPR050956">
    <property type="entry name" value="2C_system_His_kinase"/>
</dbReference>
<dbReference type="Proteomes" id="UP000887226">
    <property type="component" value="Unassembled WGS sequence"/>
</dbReference>
<protein>
    <submittedName>
        <fullName evidence="6">Uncharacterized protein</fullName>
    </submittedName>
</protein>
<gene>
    <name evidence="6" type="ORF">BJ878DRAFT_418395</name>
</gene>
<feature type="non-terminal residue" evidence="6">
    <location>
        <position position="1"/>
    </location>
</feature>
<feature type="compositionally biased region" description="Polar residues" evidence="3">
    <location>
        <begin position="202"/>
        <end position="214"/>
    </location>
</feature>
<dbReference type="GO" id="GO:0000155">
    <property type="term" value="F:phosphorelay sensor kinase activity"/>
    <property type="evidence" value="ECO:0007669"/>
    <property type="project" value="InterPro"/>
</dbReference>
<dbReference type="InterPro" id="IPR003594">
    <property type="entry name" value="HATPase_dom"/>
</dbReference>
<dbReference type="InterPro" id="IPR036097">
    <property type="entry name" value="HisK_dim/P_sf"/>
</dbReference>
<dbReference type="InterPro" id="IPR004358">
    <property type="entry name" value="Sig_transdc_His_kin-like_C"/>
</dbReference>
<dbReference type="PANTHER" id="PTHR43719">
    <property type="entry name" value="TWO-COMPONENT HISTIDINE KINASE"/>
    <property type="match status" value="1"/>
</dbReference>
<dbReference type="SUPFAM" id="SSF47384">
    <property type="entry name" value="Homodimeric domain of signal transducing histidine kinase"/>
    <property type="match status" value="1"/>
</dbReference>
<dbReference type="PROSITE" id="PS50110">
    <property type="entry name" value="RESPONSE_REGULATORY"/>
    <property type="match status" value="1"/>
</dbReference>
<dbReference type="SUPFAM" id="SSF55874">
    <property type="entry name" value="ATPase domain of HSP90 chaperone/DNA topoisomerase II/histidine kinase"/>
    <property type="match status" value="1"/>
</dbReference>
<reference evidence="6" key="1">
    <citation type="journal article" date="2021" name="IMA Fungus">
        <title>Genomic characterization of three marine fungi, including Emericellopsis atlantica sp. nov. with signatures of a generalist lifestyle and marine biomass degradation.</title>
        <authorList>
            <person name="Hagestad O.C."/>
            <person name="Hou L."/>
            <person name="Andersen J.H."/>
            <person name="Hansen E.H."/>
            <person name="Altermark B."/>
            <person name="Li C."/>
            <person name="Kuhnert E."/>
            <person name="Cox R.J."/>
            <person name="Crous P.W."/>
            <person name="Spatafora J.W."/>
            <person name="Lail K."/>
            <person name="Amirebrahimi M."/>
            <person name="Lipzen A."/>
            <person name="Pangilinan J."/>
            <person name="Andreopoulos W."/>
            <person name="Hayes R.D."/>
            <person name="Ng V."/>
            <person name="Grigoriev I.V."/>
            <person name="Jackson S.A."/>
            <person name="Sutton T.D.S."/>
            <person name="Dobson A.D.W."/>
            <person name="Rama T."/>
        </authorList>
    </citation>
    <scope>NUCLEOTIDE SEQUENCE</scope>
    <source>
        <strain evidence="6">TRa3180A</strain>
    </source>
</reference>
<dbReference type="SUPFAM" id="SSF52172">
    <property type="entry name" value="CheY-like"/>
    <property type="match status" value="1"/>
</dbReference>
<dbReference type="Gene3D" id="3.30.565.10">
    <property type="entry name" value="Histidine kinase-like ATPase, C-terminal domain"/>
    <property type="match status" value="1"/>
</dbReference>
<dbReference type="InterPro" id="IPR005467">
    <property type="entry name" value="His_kinase_dom"/>
</dbReference>
<dbReference type="Pfam" id="PF02518">
    <property type="entry name" value="HATPase_c"/>
    <property type="match status" value="1"/>
</dbReference>
<dbReference type="InterPro" id="IPR011006">
    <property type="entry name" value="CheY-like_superfamily"/>
</dbReference>
<organism evidence="6 7">
    <name type="scientific">Calycina marina</name>
    <dbReference type="NCBI Taxonomy" id="1763456"/>
    <lineage>
        <taxon>Eukaryota</taxon>
        <taxon>Fungi</taxon>
        <taxon>Dikarya</taxon>
        <taxon>Ascomycota</taxon>
        <taxon>Pezizomycotina</taxon>
        <taxon>Leotiomycetes</taxon>
        <taxon>Helotiales</taxon>
        <taxon>Pezizellaceae</taxon>
        <taxon>Calycina</taxon>
    </lineage>
</organism>
<feature type="modified residue" description="4-aspartylphosphate" evidence="2">
    <location>
        <position position="880"/>
    </location>
</feature>
<evidence type="ECO:0000256" key="3">
    <source>
        <dbReference type="SAM" id="MobiDB-lite"/>
    </source>
</evidence>
<evidence type="ECO:0000313" key="7">
    <source>
        <dbReference type="Proteomes" id="UP000887226"/>
    </source>
</evidence>
<dbReference type="Gene3D" id="3.30.450.20">
    <property type="entry name" value="PAS domain"/>
    <property type="match status" value="1"/>
</dbReference>